<feature type="region of interest" description="Disordered" evidence="1">
    <location>
        <begin position="240"/>
        <end position="288"/>
    </location>
</feature>
<proteinExistence type="predicted"/>
<gene>
    <name evidence="3" type="ORF">DILT_LOCUS2755</name>
</gene>
<evidence type="ECO:0000313" key="3">
    <source>
        <dbReference type="EMBL" id="VDK76454.1"/>
    </source>
</evidence>
<feature type="compositionally biased region" description="Basic and acidic residues" evidence="1">
    <location>
        <begin position="270"/>
        <end position="288"/>
    </location>
</feature>
<feature type="domain" description="DUF4795" evidence="2">
    <location>
        <begin position="2"/>
        <end position="86"/>
    </location>
</feature>
<dbReference type="AlphaFoldDB" id="A0A3P6UDT7"/>
<dbReference type="Proteomes" id="UP000281553">
    <property type="component" value="Unassembled WGS sequence"/>
</dbReference>
<accession>A0A3P6UDT7</accession>
<evidence type="ECO:0000259" key="2">
    <source>
        <dbReference type="Pfam" id="PF16043"/>
    </source>
</evidence>
<reference evidence="3 4" key="1">
    <citation type="submission" date="2018-11" db="EMBL/GenBank/DDBJ databases">
        <authorList>
            <consortium name="Pathogen Informatics"/>
        </authorList>
    </citation>
    <scope>NUCLEOTIDE SEQUENCE [LARGE SCALE GENOMIC DNA]</scope>
</reference>
<dbReference type="EMBL" id="UYRU01042584">
    <property type="protein sequence ID" value="VDK76454.1"/>
    <property type="molecule type" value="Genomic_DNA"/>
</dbReference>
<feature type="region of interest" description="Disordered" evidence="1">
    <location>
        <begin position="189"/>
        <end position="213"/>
    </location>
</feature>
<dbReference type="OrthoDB" id="5981048at2759"/>
<organism evidence="3 4">
    <name type="scientific">Dibothriocephalus latus</name>
    <name type="common">Fish tapeworm</name>
    <name type="synonym">Diphyllobothrium latum</name>
    <dbReference type="NCBI Taxonomy" id="60516"/>
    <lineage>
        <taxon>Eukaryota</taxon>
        <taxon>Metazoa</taxon>
        <taxon>Spiralia</taxon>
        <taxon>Lophotrochozoa</taxon>
        <taxon>Platyhelminthes</taxon>
        <taxon>Cestoda</taxon>
        <taxon>Eucestoda</taxon>
        <taxon>Diphyllobothriidea</taxon>
        <taxon>Diphyllobothriidae</taxon>
        <taxon>Dibothriocephalus</taxon>
    </lineage>
</organism>
<dbReference type="Pfam" id="PF16043">
    <property type="entry name" value="DUF4795"/>
    <property type="match status" value="1"/>
</dbReference>
<evidence type="ECO:0000256" key="1">
    <source>
        <dbReference type="SAM" id="MobiDB-lite"/>
    </source>
</evidence>
<dbReference type="InterPro" id="IPR032013">
    <property type="entry name" value="DUF4795"/>
</dbReference>
<evidence type="ECO:0000313" key="4">
    <source>
        <dbReference type="Proteomes" id="UP000281553"/>
    </source>
</evidence>
<name>A0A3P6UDT7_DIBLA</name>
<keyword evidence="4" id="KW-1185">Reference proteome</keyword>
<protein>
    <recommendedName>
        <fullName evidence="2">DUF4795 domain-containing protein</fullName>
    </recommendedName>
</protein>
<sequence length="288" mass="31882">MIDGLSGNILSKAEKDELEELRKWLEKKLASLPTRTKRVSKKPQVDDCCQHLGHAHGDGAAGIRRQIVTHFHCISCDRPLELEIEKVLGTSFYDAYRSPRQCGGEHTTTSPESRLRRAQMALGYAAIENGAASPDRLRKSTVSLPPLDKVRPQSAGGMGHATMSDRQAMWDPVDGKTKKLRLVALTQENELQDFPTAPEPSAIYEGESEGEWDDRVKQQSAEVSDRQAVTLTPRSSATIRRSLDASGADDVKLLDVETPQVLKEQEDPENSEHISEDHPVDPGEEKDP</sequence>